<dbReference type="Proteomes" id="UP000054826">
    <property type="component" value="Unassembled WGS sequence"/>
</dbReference>
<evidence type="ECO:0000313" key="6">
    <source>
        <dbReference type="Proteomes" id="UP000054826"/>
    </source>
</evidence>
<feature type="compositionally biased region" description="Polar residues" evidence="2">
    <location>
        <begin position="253"/>
        <end position="264"/>
    </location>
</feature>
<dbReference type="InterPro" id="IPR027443">
    <property type="entry name" value="IPNS-like_sf"/>
</dbReference>
<feature type="transmembrane region" description="Helical" evidence="3">
    <location>
        <begin position="139"/>
        <end position="160"/>
    </location>
</feature>
<keyword evidence="3" id="KW-0812">Transmembrane</keyword>
<reference evidence="5 6" key="1">
    <citation type="submission" date="2015-01" db="EMBL/GenBank/DDBJ databases">
        <title>Evolution of Trichinella species and genotypes.</title>
        <authorList>
            <person name="Korhonen P.K."/>
            <person name="Edoardo P."/>
            <person name="Giuseppe L.R."/>
            <person name="Gasser R.B."/>
        </authorList>
    </citation>
    <scope>NUCLEOTIDE SEQUENCE [LARGE SCALE GENOMIC DNA]</scope>
    <source>
        <strain evidence="5">ISS176</strain>
    </source>
</reference>
<gene>
    <name evidence="5" type="primary">Asph</name>
    <name evidence="5" type="ORF">T4C_11671</name>
</gene>
<proteinExistence type="inferred from homology"/>
<dbReference type="SUPFAM" id="SSF48452">
    <property type="entry name" value="TPR-like"/>
    <property type="match status" value="1"/>
</dbReference>
<evidence type="ECO:0000256" key="3">
    <source>
        <dbReference type="SAM" id="Phobius"/>
    </source>
</evidence>
<comment type="similarity">
    <text evidence="1">Belongs to the aspartyl/asparaginyl beta-hydroxylase family.</text>
</comment>
<dbReference type="Gene3D" id="1.25.40.10">
    <property type="entry name" value="Tetratricopeptide repeat domain"/>
    <property type="match status" value="1"/>
</dbReference>
<feature type="compositionally biased region" description="Acidic residues" evidence="2">
    <location>
        <begin position="374"/>
        <end position="402"/>
    </location>
</feature>
<name>A0A0V1J6R1_TRIPS</name>
<dbReference type="GO" id="GO:0062101">
    <property type="term" value="F:peptidyl-aspartic acid 3-dioxygenase activity"/>
    <property type="evidence" value="ECO:0007669"/>
    <property type="project" value="InterPro"/>
</dbReference>
<evidence type="ECO:0000313" key="5">
    <source>
        <dbReference type="EMBL" id="KRZ30644.1"/>
    </source>
</evidence>
<dbReference type="PANTHER" id="PTHR12366">
    <property type="entry name" value="ASPARTYL/ASPARAGINYL BETA-HYDROXYLASE"/>
    <property type="match status" value="1"/>
</dbReference>
<evidence type="ECO:0000256" key="2">
    <source>
        <dbReference type="SAM" id="MobiDB-lite"/>
    </source>
</evidence>
<dbReference type="InterPro" id="IPR039038">
    <property type="entry name" value="ASPH"/>
</dbReference>
<dbReference type="InterPro" id="IPR007803">
    <property type="entry name" value="Asp/Arg/Pro-Hydrxlase"/>
</dbReference>
<dbReference type="AlphaFoldDB" id="A0A0V1J6R1"/>
<keyword evidence="3" id="KW-0472">Membrane</keyword>
<organism evidence="5 6">
    <name type="scientific">Trichinella pseudospiralis</name>
    <name type="common">Parasitic roundworm</name>
    <dbReference type="NCBI Taxonomy" id="6337"/>
    <lineage>
        <taxon>Eukaryota</taxon>
        <taxon>Metazoa</taxon>
        <taxon>Ecdysozoa</taxon>
        <taxon>Nematoda</taxon>
        <taxon>Enoplea</taxon>
        <taxon>Dorylaimia</taxon>
        <taxon>Trichinellida</taxon>
        <taxon>Trichinellidae</taxon>
        <taxon>Trichinella</taxon>
    </lineage>
</organism>
<comment type="caution">
    <text evidence="5">The sequence shown here is derived from an EMBL/GenBank/DDBJ whole genome shotgun (WGS) entry which is preliminary data.</text>
</comment>
<feature type="compositionally biased region" description="Basic and acidic residues" evidence="2">
    <location>
        <begin position="403"/>
        <end position="417"/>
    </location>
</feature>
<accession>A0A0V1J6R1</accession>
<sequence length="1012" mass="117398">MTITSYFKTRSNCSHLATLKVSCERIIDTDYSLNKQAGKQASKQKSLSCCYFKFSPGGLQLSGLASDNRCCYNYNYCCYCCCCCCCCVYIQLASITNKPLFGLTDERLKAYKAKTNIADRLYMMRTTASRPDYSITDGGLKYCASIAVFVGLILSLLTMLPSSQFKRTDSLKINDEKWNENEKSESLRSEEEALRLKQLGEMVRLRQQRVAKRRISKEDQEKGFEENSDKQQQAQQQQQQMDFTSESDEPKPTLQQQPHFSSPVRTFRTKGKEHIKANTVYPSHSDGDEDENSDYDDNEDENEENKIAEPKQMKLKNSRQIRVFRTKNGQITEKSSIIHEHVQIPISNSQNFGKIRVFRTKGYTASKIISQQSDETEFLTDDDNDNDDYGNNDDDDDDDADDKDSGKEHEEIEETKNYDQIPKQTATVRYIRIKNGIASKITQPLHTETESSHHQLSIRYRRIKGKEQTDGQMEEWKILVPKVTLNYNTNSLISTNANNQMVPFKITLLPETHEISEDRTAHLPQLKYTVTNQLDQRIRLRLDIADRLLSERRLEESLYEFDDLLKVYPTSPRSRYGKAVSLDLLADHRQSNQYLEKAIHAYESVLQLPQLPDELLQLTVHRLVERCRFRGWFDKAVQAQIRLLEKQPNDANWLNEFAITMMMMGRFEDAKRVFLSVLDKDMGNAVALLYYGYILKTVDRDYAKSIHFLSRGLAIGVQLKQAARFVLHLGEALQRLNKTDEAYSLYEEAARNRIFLSKYQRSLYNVVGLTARPWWTVGQTICGKQLKNLEKNWRQIKEQVMHMWNTVGREFDRVESYTETGDWKQMNLFTSSGGKYKKNCDHAEALCNMMKQLSDQSDCKVEQIYLISLVAGTHIWPRCAFANYYLTAYMGVALPHGSWIRVHNESRPLILGRFAVFDPSFEHEIHAGGSGFQLLLAVNIWHPELSEEQRQSVPPLCSSGELWKISVVLRLEIHCFRLKTINRERRQKEQRRDNFRNARHIYVSWTVMKGRD</sequence>
<protein>
    <submittedName>
        <fullName evidence="5">Aspartyl/asparaginyl beta-hydroxylase</fullName>
    </submittedName>
</protein>
<dbReference type="PANTHER" id="PTHR12366:SF29">
    <property type="entry name" value="ASPARTYL BETA-HYDROXYLASE, ISOFORM L"/>
    <property type="match status" value="1"/>
</dbReference>
<dbReference type="GO" id="GO:0005783">
    <property type="term" value="C:endoplasmic reticulum"/>
    <property type="evidence" value="ECO:0007669"/>
    <property type="project" value="TreeGrafter"/>
</dbReference>
<keyword evidence="3" id="KW-1133">Transmembrane helix</keyword>
<feature type="compositionally biased region" description="Acidic residues" evidence="2">
    <location>
        <begin position="287"/>
        <end position="303"/>
    </location>
</feature>
<evidence type="ECO:0000256" key="1">
    <source>
        <dbReference type="ARBA" id="ARBA00007730"/>
    </source>
</evidence>
<feature type="region of interest" description="Disordered" evidence="2">
    <location>
        <begin position="374"/>
        <end position="421"/>
    </location>
</feature>
<dbReference type="Gene3D" id="2.60.120.330">
    <property type="entry name" value="B-lactam Antibiotic, Isopenicillin N Synthase, Chain"/>
    <property type="match status" value="1"/>
</dbReference>
<feature type="domain" description="Aspartyl/asparaginy/proline hydroxylase" evidence="4">
    <location>
        <begin position="790"/>
        <end position="943"/>
    </location>
</feature>
<dbReference type="Pfam" id="PF05118">
    <property type="entry name" value="Asp_Arg_Hydrox"/>
    <property type="match status" value="1"/>
</dbReference>
<dbReference type="InterPro" id="IPR011990">
    <property type="entry name" value="TPR-like_helical_dom_sf"/>
</dbReference>
<evidence type="ECO:0000259" key="4">
    <source>
        <dbReference type="Pfam" id="PF05118"/>
    </source>
</evidence>
<feature type="compositionally biased region" description="Low complexity" evidence="2">
    <location>
        <begin position="231"/>
        <end position="240"/>
    </location>
</feature>
<feature type="region of interest" description="Disordered" evidence="2">
    <location>
        <begin position="207"/>
        <end position="314"/>
    </location>
</feature>
<dbReference type="EMBL" id="JYDV01000127">
    <property type="protein sequence ID" value="KRZ30644.1"/>
    <property type="molecule type" value="Genomic_DNA"/>
</dbReference>
<feature type="compositionally biased region" description="Basic and acidic residues" evidence="2">
    <location>
        <begin position="216"/>
        <end position="229"/>
    </location>
</feature>